<evidence type="ECO:0000256" key="2">
    <source>
        <dbReference type="ARBA" id="ARBA00008138"/>
    </source>
</evidence>
<organism evidence="7 8">
    <name type="scientific">Lolliginicoccus lacisalsi</name>
    <dbReference type="NCBI Taxonomy" id="2742202"/>
    <lineage>
        <taxon>Bacteria</taxon>
        <taxon>Bacillati</taxon>
        <taxon>Actinomycetota</taxon>
        <taxon>Actinomycetes</taxon>
        <taxon>Mycobacteriales</taxon>
        <taxon>Hoyosellaceae</taxon>
        <taxon>Lolliginicoccus</taxon>
    </lineage>
</organism>
<accession>A0A927JCX1</accession>
<evidence type="ECO:0000256" key="5">
    <source>
        <dbReference type="ARBA" id="ARBA00022691"/>
    </source>
</evidence>
<comment type="function">
    <text evidence="1 6">Exhibits S-adenosyl-L-methionine-dependent methyltransferase activity.</text>
</comment>
<dbReference type="InterPro" id="IPR007213">
    <property type="entry name" value="Ppm1/Ppm2/Tcmp"/>
</dbReference>
<comment type="caution">
    <text evidence="7">The sequence shown here is derived from an EMBL/GenBank/DDBJ whole genome shotgun (WGS) entry which is preliminary data.</text>
</comment>
<dbReference type="Gene3D" id="3.40.50.150">
    <property type="entry name" value="Vaccinia Virus protein VP39"/>
    <property type="match status" value="1"/>
</dbReference>
<dbReference type="GO" id="GO:0032259">
    <property type="term" value="P:methylation"/>
    <property type="evidence" value="ECO:0007669"/>
    <property type="project" value="UniProtKB-KW"/>
</dbReference>
<dbReference type="PANTHER" id="PTHR43619:SF2">
    <property type="entry name" value="S-ADENOSYL-L-METHIONINE-DEPENDENT METHYLTRANSFERASES SUPERFAMILY PROTEIN"/>
    <property type="match status" value="1"/>
</dbReference>
<dbReference type="NCBIfam" id="TIGR00027">
    <property type="entry name" value="mthyl_TIGR00027"/>
    <property type="match status" value="1"/>
</dbReference>
<evidence type="ECO:0000313" key="8">
    <source>
        <dbReference type="Proteomes" id="UP000642993"/>
    </source>
</evidence>
<evidence type="ECO:0000313" key="7">
    <source>
        <dbReference type="EMBL" id="MBD8506860.1"/>
    </source>
</evidence>
<keyword evidence="5 6" id="KW-0949">S-adenosyl-L-methionine</keyword>
<dbReference type="EMBL" id="JACYWE010000005">
    <property type="protein sequence ID" value="MBD8506860.1"/>
    <property type="molecule type" value="Genomic_DNA"/>
</dbReference>
<reference evidence="7" key="1">
    <citation type="submission" date="2020-09" db="EMBL/GenBank/DDBJ databases">
        <title>Hoyosella lacisalsi sp. nov., a halotolerant actinobacterium isolated from soil of Lake Gudzhirganskoe.</title>
        <authorList>
            <person name="Yang Q."/>
            <person name="Guo P.Y."/>
            <person name="Liu S.W."/>
            <person name="Li F.N."/>
            <person name="Sun C.H."/>
        </authorList>
    </citation>
    <scope>NUCLEOTIDE SEQUENCE</scope>
    <source>
        <strain evidence="7">G463</strain>
    </source>
</reference>
<proteinExistence type="inferred from homology"/>
<evidence type="ECO:0000256" key="4">
    <source>
        <dbReference type="ARBA" id="ARBA00022679"/>
    </source>
</evidence>
<keyword evidence="8" id="KW-1185">Reference proteome</keyword>
<evidence type="ECO:0000256" key="3">
    <source>
        <dbReference type="ARBA" id="ARBA00022603"/>
    </source>
</evidence>
<dbReference type="PANTHER" id="PTHR43619">
    <property type="entry name" value="S-ADENOSYL-L-METHIONINE-DEPENDENT METHYLTRANSFERASE YKTD-RELATED"/>
    <property type="match status" value="1"/>
</dbReference>
<dbReference type="SUPFAM" id="SSF53335">
    <property type="entry name" value="S-adenosyl-L-methionine-dependent methyltransferases"/>
    <property type="match status" value="1"/>
</dbReference>
<evidence type="ECO:0000256" key="1">
    <source>
        <dbReference type="ARBA" id="ARBA00003907"/>
    </source>
</evidence>
<dbReference type="GO" id="GO:0008168">
    <property type="term" value="F:methyltransferase activity"/>
    <property type="evidence" value="ECO:0007669"/>
    <property type="project" value="UniProtKB-UniRule"/>
</dbReference>
<dbReference type="RefSeq" id="WP_192039313.1">
    <property type="nucleotide sequence ID" value="NZ_JACYWE010000005.1"/>
</dbReference>
<dbReference type="Pfam" id="PF04072">
    <property type="entry name" value="LCM"/>
    <property type="match status" value="1"/>
</dbReference>
<gene>
    <name evidence="7" type="ORF">HT102_10205</name>
</gene>
<comment type="similarity">
    <text evidence="2 6">Belongs to the UPF0677 family.</text>
</comment>
<dbReference type="EC" id="2.1.1.-" evidence="6"/>
<dbReference type="InterPro" id="IPR011610">
    <property type="entry name" value="SAM_mthyl_Trfase_ML2640-like"/>
</dbReference>
<keyword evidence="4 7" id="KW-0808">Transferase</keyword>
<dbReference type="Proteomes" id="UP000642993">
    <property type="component" value="Unassembled WGS sequence"/>
</dbReference>
<name>A0A927JCX1_9ACTN</name>
<dbReference type="InterPro" id="IPR029063">
    <property type="entry name" value="SAM-dependent_MTases_sf"/>
</dbReference>
<evidence type="ECO:0000256" key="6">
    <source>
        <dbReference type="RuleBase" id="RU362030"/>
    </source>
</evidence>
<keyword evidence="3 6" id="KW-0489">Methyltransferase</keyword>
<dbReference type="AlphaFoldDB" id="A0A927JCX1"/>
<sequence length="282" mass="30655">MADRLSEDHISATAVAVAYFRHMESSRADALISDEFAWPLVEATGLGTHLIGLPEENMRRVIDGIAVRTRYIDQAVEDAVASGIRQIVIVAGGLDTRAFRMELPPGTTVFDIDLEPVQELKRTVLAADPRAKRWRPVVADLKQDWAAALHDAGFDAATPALWICEGILYYLAEDESDRLVSAITDASAPTSRLAGDHRGKGTLQPGQHQVVAKRVADAGFGFQSVIDDPTSWLAGRGWASDSVTTVRTLGLQHGRDLGYDERPGAELGWLYTAHRPASPSYA</sequence>
<protein>
    <recommendedName>
        <fullName evidence="6">S-adenosyl-L-methionine-dependent methyltransferase</fullName>
        <ecNumber evidence="6">2.1.1.-</ecNumber>
    </recommendedName>
</protein>